<accession>A0ABS1MJE0</accession>
<evidence type="ECO:0008006" key="3">
    <source>
        <dbReference type="Google" id="ProtNLM"/>
    </source>
</evidence>
<name>A0ABS1MJE0_9NOCA</name>
<dbReference type="RefSeq" id="WP_201957511.1">
    <property type="nucleotide sequence ID" value="NZ_JAERRJ010000019.1"/>
</dbReference>
<dbReference type="Pfam" id="PF04796">
    <property type="entry name" value="RepA_C"/>
    <property type="match status" value="1"/>
</dbReference>
<dbReference type="InterPro" id="IPR006881">
    <property type="entry name" value="RepA_C"/>
</dbReference>
<protein>
    <recommendedName>
        <fullName evidence="3">Plasmid encoded RepA protein</fullName>
    </recommendedName>
</protein>
<gene>
    <name evidence="1" type="ORF">JK358_35870</name>
</gene>
<proteinExistence type="predicted"/>
<reference evidence="1 2" key="1">
    <citation type="submission" date="2021-01" db="EMBL/GenBank/DDBJ databases">
        <title>WGS of actinomycetes isolated from Thailand.</title>
        <authorList>
            <person name="Thawai C."/>
        </authorList>
    </citation>
    <scope>NUCLEOTIDE SEQUENCE [LARGE SCALE GENOMIC DNA]</scope>
    <source>
        <strain evidence="1 2">LPG 2</strain>
    </source>
</reference>
<organism evidence="1 2">
    <name type="scientific">Nocardia acididurans</name>
    <dbReference type="NCBI Taxonomy" id="2802282"/>
    <lineage>
        <taxon>Bacteria</taxon>
        <taxon>Bacillati</taxon>
        <taxon>Actinomycetota</taxon>
        <taxon>Actinomycetes</taxon>
        <taxon>Mycobacteriales</taxon>
        <taxon>Nocardiaceae</taxon>
        <taxon>Nocardia</taxon>
    </lineage>
</organism>
<evidence type="ECO:0000313" key="1">
    <source>
        <dbReference type="EMBL" id="MBL1079794.1"/>
    </source>
</evidence>
<dbReference type="Proteomes" id="UP000602198">
    <property type="component" value="Unassembled WGS sequence"/>
</dbReference>
<dbReference type="EMBL" id="JAERRJ010000019">
    <property type="protein sequence ID" value="MBL1079794.1"/>
    <property type="molecule type" value="Genomic_DNA"/>
</dbReference>
<comment type="caution">
    <text evidence="1">The sequence shown here is derived from an EMBL/GenBank/DDBJ whole genome shotgun (WGS) entry which is preliminary data.</text>
</comment>
<sequence>MARPKRDDAELAAIAAELQAQRERELQEVGYLGRLFTQFSLPYKDPGTDRTAWGRESGPVRITVQPGLRVENGVTRSYGFPFGGVPRLILAHISTEAVLTGEPMIELGNSQSEYMRKVGLGRATGGKTGTIGRFQNQTERLLRATITIDFKDSYAHQRSRAIKLSVASNWDLWWTGERRESQPYLMPSSITLSPEFFKEVIDHPVPVDMNVLNLLQSAPMAMDIYIWLTYRMFKLEDPIQLSWQLLMLQFGSNLADTKQGRFQFRRDFSKHLESVRAFYPDLRVVVDDKAGLTLYPSPTHVTKKLSRRLRAID</sequence>
<evidence type="ECO:0000313" key="2">
    <source>
        <dbReference type="Proteomes" id="UP000602198"/>
    </source>
</evidence>
<keyword evidence="2" id="KW-1185">Reference proteome</keyword>